<proteinExistence type="predicted"/>
<dbReference type="EMBL" id="JAROYP010000002">
    <property type="protein sequence ID" value="MDH5160470.1"/>
    <property type="molecule type" value="Genomic_DNA"/>
</dbReference>
<dbReference type="RefSeq" id="WP_251337495.1">
    <property type="nucleotide sequence ID" value="NZ_JAMATW010000001.1"/>
</dbReference>
<keyword evidence="1" id="KW-0472">Membrane</keyword>
<protein>
    <submittedName>
        <fullName evidence="2">Uncharacterized protein</fullName>
    </submittedName>
</protein>
<keyword evidence="1" id="KW-1133">Transmembrane helix</keyword>
<dbReference type="Proteomes" id="UP001159179">
    <property type="component" value="Unassembled WGS sequence"/>
</dbReference>
<feature type="transmembrane region" description="Helical" evidence="1">
    <location>
        <begin position="42"/>
        <end position="60"/>
    </location>
</feature>
<feature type="transmembrane region" description="Helical" evidence="1">
    <location>
        <begin position="16"/>
        <end position="36"/>
    </location>
</feature>
<organism evidence="2 3">
    <name type="scientific">Heyndrickxia oleronia</name>
    <dbReference type="NCBI Taxonomy" id="38875"/>
    <lineage>
        <taxon>Bacteria</taxon>
        <taxon>Bacillati</taxon>
        <taxon>Bacillota</taxon>
        <taxon>Bacilli</taxon>
        <taxon>Bacillales</taxon>
        <taxon>Bacillaceae</taxon>
        <taxon>Heyndrickxia</taxon>
    </lineage>
</organism>
<accession>A0AAW6SSZ8</accession>
<dbReference type="AlphaFoldDB" id="A0AAW6SSZ8"/>
<gene>
    <name evidence="2" type="ORF">P5X88_05935</name>
</gene>
<evidence type="ECO:0000313" key="3">
    <source>
        <dbReference type="Proteomes" id="UP001159179"/>
    </source>
</evidence>
<comment type="caution">
    <text evidence="2">The sequence shown here is derived from an EMBL/GenBank/DDBJ whole genome shotgun (WGS) entry which is preliminary data.</text>
</comment>
<name>A0AAW6SSZ8_9BACI</name>
<evidence type="ECO:0000313" key="2">
    <source>
        <dbReference type="EMBL" id="MDH5160470.1"/>
    </source>
</evidence>
<reference evidence="2" key="1">
    <citation type="submission" date="2023-03" db="EMBL/GenBank/DDBJ databases">
        <title>Bacterial isolates from washroom surfaces on a university campus.</title>
        <authorList>
            <person name="Holman D.B."/>
            <person name="Gzyl K.E."/>
            <person name="Taheri A.E."/>
        </authorList>
    </citation>
    <scope>NUCLEOTIDE SEQUENCE</scope>
    <source>
        <strain evidence="2">RD03</strain>
    </source>
</reference>
<evidence type="ECO:0000256" key="1">
    <source>
        <dbReference type="SAM" id="Phobius"/>
    </source>
</evidence>
<sequence>MIKGFQWLFKRPQQDLVTFITFIIGLLIISLVTANIKLGINHWYWIIPLLVLLLILYKIIEEVIRYLFVKGNREVNSGYFVLVIIVVAFINTLIQ</sequence>
<feature type="transmembrane region" description="Helical" evidence="1">
    <location>
        <begin position="76"/>
        <end position="94"/>
    </location>
</feature>
<keyword evidence="1" id="KW-0812">Transmembrane</keyword>